<keyword evidence="1 5" id="KW-0479">Metal-binding</keyword>
<comment type="catalytic activity">
    <reaction evidence="5">
        <text>S-ubiquitinyl-[E2 ubiquitin-conjugating enzyme]-L-cysteine + [acceptor protein]-L-lysine = [E2 ubiquitin-conjugating enzyme]-L-cysteine + N(6)-ubiquitinyl-[acceptor protein]-L-lysine.</text>
        <dbReference type="EC" id="2.3.2.27"/>
    </reaction>
</comment>
<evidence type="ECO:0000256" key="4">
    <source>
        <dbReference type="PROSITE-ProRule" id="PRU00508"/>
    </source>
</evidence>
<evidence type="ECO:0000256" key="3">
    <source>
        <dbReference type="ARBA" id="ARBA00022833"/>
    </source>
</evidence>
<dbReference type="Proteomes" id="UP001470230">
    <property type="component" value="Unassembled WGS sequence"/>
</dbReference>
<accession>A0ABR2I5X3</accession>
<protein>
    <recommendedName>
        <fullName evidence="5">E3 ubiquitin-protein ligase</fullName>
        <ecNumber evidence="5">2.3.2.27</ecNumber>
    </recommendedName>
</protein>
<feature type="region of interest" description="Disordered" evidence="6">
    <location>
        <begin position="651"/>
        <end position="679"/>
    </location>
</feature>
<keyword evidence="5" id="KW-0833">Ubl conjugation pathway</keyword>
<evidence type="ECO:0000313" key="9">
    <source>
        <dbReference type="Proteomes" id="UP001470230"/>
    </source>
</evidence>
<feature type="compositionally biased region" description="Low complexity" evidence="6">
    <location>
        <begin position="1163"/>
        <end position="1183"/>
    </location>
</feature>
<keyword evidence="5" id="KW-0808">Transferase</keyword>
<dbReference type="EC" id="2.3.2.27" evidence="5"/>
<name>A0ABR2I5X3_9EUKA</name>
<proteinExistence type="inferred from homology"/>
<feature type="compositionally biased region" description="Basic and acidic residues" evidence="6">
    <location>
        <begin position="651"/>
        <end position="667"/>
    </location>
</feature>
<feature type="zinc finger region" description="UBR-type" evidence="4">
    <location>
        <begin position="42"/>
        <end position="112"/>
    </location>
</feature>
<reference evidence="8 9" key="1">
    <citation type="submission" date="2024-04" db="EMBL/GenBank/DDBJ databases">
        <title>Tritrichomonas musculus Genome.</title>
        <authorList>
            <person name="Alves-Ferreira E."/>
            <person name="Grigg M."/>
            <person name="Lorenzi H."/>
            <person name="Galac M."/>
        </authorList>
    </citation>
    <scope>NUCLEOTIDE SEQUENCE [LARGE SCALE GENOMIC DNA]</scope>
    <source>
        <strain evidence="8 9">EAF2021</strain>
    </source>
</reference>
<organism evidence="8 9">
    <name type="scientific">Tritrichomonas musculus</name>
    <dbReference type="NCBI Taxonomy" id="1915356"/>
    <lineage>
        <taxon>Eukaryota</taxon>
        <taxon>Metamonada</taxon>
        <taxon>Parabasalia</taxon>
        <taxon>Tritrichomonadida</taxon>
        <taxon>Tritrichomonadidae</taxon>
        <taxon>Tritrichomonas</taxon>
    </lineage>
</organism>
<dbReference type="CDD" id="cd19673">
    <property type="entry name" value="UBR-box_UBR3"/>
    <property type="match status" value="1"/>
</dbReference>
<dbReference type="Gene3D" id="2.10.110.30">
    <property type="match status" value="1"/>
</dbReference>
<dbReference type="EMBL" id="JAPFFF010000019">
    <property type="protein sequence ID" value="KAK8857811.1"/>
    <property type="molecule type" value="Genomic_DNA"/>
</dbReference>
<keyword evidence="9" id="KW-1185">Reference proteome</keyword>
<feature type="compositionally biased region" description="Low complexity" evidence="6">
    <location>
        <begin position="1226"/>
        <end position="1241"/>
    </location>
</feature>
<feature type="domain" description="UBR-type" evidence="7">
    <location>
        <begin position="42"/>
        <end position="112"/>
    </location>
</feature>
<keyword evidence="3 5" id="KW-0862">Zinc</keyword>
<evidence type="ECO:0000256" key="6">
    <source>
        <dbReference type="SAM" id="MobiDB-lite"/>
    </source>
</evidence>
<dbReference type="PROSITE" id="PS51157">
    <property type="entry name" value="ZF_UBR"/>
    <property type="match status" value="1"/>
</dbReference>
<evidence type="ECO:0000256" key="5">
    <source>
        <dbReference type="RuleBase" id="RU366018"/>
    </source>
</evidence>
<sequence>MYCLFKTDTQKAIEIAEHLIVNQPNIDFETWVEEEKKRVTEFSCHESWESSHIVVVCQTCAIGKNSGICVPCYLKGNHEGHSLLIDISNSGACDCGNSSCWNTNGFCQKHTHEGPDNPHLIDLGEKRSDFIGSIVLSAISALIPLSLHQKTLDNVELICKFLISLATIGDAYRRIISLVFVDDYDFNDLLINWPRFTFEAANSIFKLLSELINDTVFINRFTTYFCDSFTYLVGVKVNTAFHEEGYVETEIYFDETLPVDIILDISFYTWSYLSSHPSLFEFNNIPDLISRTLTIYTSLMAYNQRHQIVSSECMRSLLEYLSILINTDYFLNLLSDPENQEILSSFLRSISLIEANPIVEITNNPKSFNMKNYCQTHHLLYTAFKPLVKVNVDSTVFFSVLSFYVLMNLIRDLVDHPADPSSSIWQRSVFSRGICLGCFLPLHFLSFEHFIMHTNDPLHDWEAIASSQNMESEILLFGTTILPIRTCAVASYISFGISPAPKAVNANLNHEQAIRGRFSAAYCAAALLSEPDDFVLMVMHTFGLFDDPEFMVHNSFITRRFTFFHFLTVLIFDNSIFERTYHGILRSQTISLLQYGSMSISSILEALQTYDENIDFSYELKDILDEIAYKIKPKDIPNDESKYYYTNDFDDKTKNKSPRNHHDDSQPKFKLPPLPKPHKKSNSMINPFLSNHFSSSSSTSSSSSLFDSDVPDFSLTPPPPNLYKLKPRYKSVAPFNIWTSPCFSYQYLRAIIDPESSSLIDLKLHKGKPFPKGFETNRILFTQCFFTVCYLTALEIDYKTDYTTIHLMLNLLLYVDKLNDEPPCKDFLALIKVQTYKQMCMIMPTSFQRFLRTPFQYKYNNASTFLDLVRHFGSVGASFINSITKGNNNSSNPTNKKKIADSTKLMEISEINRQIVDYCPKIVKIELHQQCAICHKATKVTELIPALLYRFKMMPSGRITWRVTLDGSIFHSKCFFESKESMVYFNFVLNDTNSVFKAFESNLVKLIQTIADEVEIIEIRLSRNPFIFRDSAPTVYLKLGYLFETARVNAKKERTSSKNNKGNKPNPNTALPQFRVETDFLSKLISDISFAKSAKDCFFDIFSNNYNKEYKNNDIKIEFSMLRRCILVACHISHVISLKQTEEIINNYERLCDFFKINNENTNSTNNNNQVNNDNNNNNNETESAGSSKEKTSGNDKLQNKNKEESKIENNNPATENENVITEDANNNNDNNNNKNTNNGNLDEDYVPSFYYPFISLPKNFLELSAEPFSFDILNLNPNVTHLYLCLVTGKCIDTNEVFSHLKEVCYTIFLILTGSMAGSVCVMLDGHPELTKTVDSPYVTIFGEEQCGMKDGQMLWYNEDRMWRLCDQFLDGTLLLP</sequence>
<dbReference type="SMART" id="SM00396">
    <property type="entry name" value="ZnF_UBR1"/>
    <property type="match status" value="1"/>
</dbReference>
<dbReference type="PANTHER" id="PTHR21497:SF24">
    <property type="entry name" value="E3 UBIQUITIN-PROTEIN LIGASE UBR1"/>
    <property type="match status" value="1"/>
</dbReference>
<feature type="region of interest" description="Disordered" evidence="6">
    <location>
        <begin position="1163"/>
        <end position="1242"/>
    </location>
</feature>
<comment type="similarity">
    <text evidence="5">Belongs to the E3 ubiquitin-protein ligase UBR1-like family.</text>
</comment>
<comment type="caution">
    <text evidence="8">The sequence shown here is derived from an EMBL/GenBank/DDBJ whole genome shotgun (WGS) entry which is preliminary data.</text>
</comment>
<dbReference type="PANTHER" id="PTHR21497">
    <property type="entry name" value="UBIQUITIN LIGASE E3 ALPHA-RELATED"/>
    <property type="match status" value="1"/>
</dbReference>
<comment type="function">
    <text evidence="5">Ubiquitin ligase protein which is a component of the N-end rule pathway. Recognizes and binds to proteins bearing specific N-terminal residues that are destabilizing according to the N-end rule, leading to their ubiquitination and subsequent degradation.</text>
</comment>
<evidence type="ECO:0000256" key="2">
    <source>
        <dbReference type="ARBA" id="ARBA00022771"/>
    </source>
</evidence>
<gene>
    <name evidence="8" type="ORF">M9Y10_012905</name>
</gene>
<evidence type="ECO:0000313" key="8">
    <source>
        <dbReference type="EMBL" id="KAK8857811.1"/>
    </source>
</evidence>
<keyword evidence="2 5" id="KW-0863">Zinc-finger</keyword>
<dbReference type="Pfam" id="PF02207">
    <property type="entry name" value="zf-UBR"/>
    <property type="match status" value="1"/>
</dbReference>
<dbReference type="InterPro" id="IPR003126">
    <property type="entry name" value="Znf_UBR"/>
</dbReference>
<dbReference type="InterPro" id="IPR039164">
    <property type="entry name" value="UBR1-like"/>
</dbReference>
<evidence type="ECO:0000256" key="1">
    <source>
        <dbReference type="ARBA" id="ARBA00022723"/>
    </source>
</evidence>
<feature type="compositionally biased region" description="Basic and acidic residues" evidence="6">
    <location>
        <begin position="1188"/>
        <end position="1208"/>
    </location>
</feature>
<comment type="pathway">
    <text evidence="5">Protein modification; protein ubiquitination.</text>
</comment>
<evidence type="ECO:0000259" key="7">
    <source>
        <dbReference type="PROSITE" id="PS51157"/>
    </source>
</evidence>